<dbReference type="Pfam" id="PF13884">
    <property type="entry name" value="Peptidase_S74"/>
    <property type="match status" value="1"/>
</dbReference>
<protein>
    <submittedName>
        <fullName evidence="4">Intramolecular chaperone auto-processing domain containing protein</fullName>
    </submittedName>
</protein>
<dbReference type="EMBL" id="LR796681">
    <property type="protein sequence ID" value="CAB4158350.1"/>
    <property type="molecule type" value="Genomic_DNA"/>
</dbReference>
<evidence type="ECO:0000313" key="5">
    <source>
        <dbReference type="EMBL" id="CAB4158350.1"/>
    </source>
</evidence>
<evidence type="ECO:0000256" key="2">
    <source>
        <dbReference type="ARBA" id="ARBA00022732"/>
    </source>
</evidence>
<dbReference type="EMBL" id="LR796410">
    <property type="protein sequence ID" value="CAB4142743.1"/>
    <property type="molecule type" value="Genomic_DNA"/>
</dbReference>
<dbReference type="GO" id="GO:0098015">
    <property type="term" value="C:virus tail"/>
    <property type="evidence" value="ECO:0007669"/>
    <property type="project" value="UniProtKB-KW"/>
</dbReference>
<evidence type="ECO:0000259" key="3">
    <source>
        <dbReference type="PROSITE" id="PS51688"/>
    </source>
</evidence>
<keyword evidence="2" id="KW-1227">Viral tail protein</keyword>
<sequence>MAEGYKAWSGGQVLNAQDLTDYASSQAVMRFANAAGRDAALTVSVVKEGMLAYLKDSNILTVNTDGTTSGWVQIYPVITATITDSQVTNAKLAASSVSSSNIIDGTITGTDIASATIQPGNMASGTYGINISGNAATATSASSATNASYASSAGDADLLNGLADSTADTPNSIASRNSAAQLIAHSFNATGGSIGAFRDTGTYTYVGFGCARVINSTDVYSQAVSSARTVLINSNLTLGTSTSSARFKEDIENLDYDPADILQLRPIVFRYRADHVEPGAVRDLELGLIAEEVAALGFEELIFRDKDGNPDGIAYEKLAVLLVKVCQDQQTQLDALSARLDKIGA</sequence>
<gene>
    <name evidence="4" type="ORF">UFOVP433_35</name>
    <name evidence="5" type="ORF">UFOVP702_3</name>
</gene>
<organism evidence="4">
    <name type="scientific">uncultured Caudovirales phage</name>
    <dbReference type="NCBI Taxonomy" id="2100421"/>
    <lineage>
        <taxon>Viruses</taxon>
        <taxon>Duplodnaviria</taxon>
        <taxon>Heunggongvirae</taxon>
        <taxon>Uroviricota</taxon>
        <taxon>Caudoviricetes</taxon>
        <taxon>Peduoviridae</taxon>
        <taxon>Maltschvirus</taxon>
        <taxon>Maltschvirus maltsch</taxon>
    </lineage>
</organism>
<proteinExistence type="predicted"/>
<evidence type="ECO:0000256" key="1">
    <source>
        <dbReference type="ARBA" id="ARBA00004328"/>
    </source>
</evidence>
<comment type="subcellular location">
    <subcellularLocation>
        <location evidence="1">Virion</location>
    </subcellularLocation>
</comment>
<name>A0A6J5MBP0_9CAUD</name>
<reference evidence="4" key="1">
    <citation type="submission" date="2020-04" db="EMBL/GenBank/DDBJ databases">
        <authorList>
            <person name="Chiriac C."/>
            <person name="Salcher M."/>
            <person name="Ghai R."/>
            <person name="Kavagutti S V."/>
        </authorList>
    </citation>
    <scope>NUCLEOTIDE SEQUENCE</scope>
</reference>
<evidence type="ECO:0000313" key="4">
    <source>
        <dbReference type="EMBL" id="CAB4142743.1"/>
    </source>
</evidence>
<dbReference type="InterPro" id="IPR030392">
    <property type="entry name" value="S74_ICA"/>
</dbReference>
<feature type="domain" description="Peptidase S74" evidence="3">
    <location>
        <begin position="243"/>
        <end position="340"/>
    </location>
</feature>
<accession>A0A6J5MBP0</accession>
<keyword evidence="2" id="KW-0946">Virion</keyword>
<dbReference type="PROSITE" id="PS51688">
    <property type="entry name" value="ICA"/>
    <property type="match status" value="1"/>
</dbReference>